<dbReference type="Pfam" id="PF00013">
    <property type="entry name" value="KH_1"/>
    <property type="match status" value="1"/>
</dbReference>
<dbReference type="Gene3D" id="3.30.1370.10">
    <property type="entry name" value="K Homology domain, type 1"/>
    <property type="match status" value="1"/>
</dbReference>
<feature type="compositionally biased region" description="Low complexity" evidence="2">
    <location>
        <begin position="168"/>
        <end position="177"/>
    </location>
</feature>
<dbReference type="PROSITE" id="PS50084">
    <property type="entry name" value="KH_TYPE_1"/>
    <property type="match status" value="1"/>
</dbReference>
<organism evidence="4 5">
    <name type="scientific">Vitrella brassicaformis (strain CCMP3155)</name>
    <dbReference type="NCBI Taxonomy" id="1169540"/>
    <lineage>
        <taxon>Eukaryota</taxon>
        <taxon>Sar</taxon>
        <taxon>Alveolata</taxon>
        <taxon>Colpodellida</taxon>
        <taxon>Vitrellaceae</taxon>
        <taxon>Vitrella</taxon>
    </lineage>
</organism>
<keyword evidence="1" id="KW-0694">RNA-binding</keyword>
<reference evidence="4 5" key="1">
    <citation type="submission" date="2014-11" db="EMBL/GenBank/DDBJ databases">
        <authorList>
            <person name="Zhu J."/>
            <person name="Qi W."/>
            <person name="Song R."/>
        </authorList>
    </citation>
    <scope>NUCLEOTIDE SEQUENCE [LARGE SCALE GENOMIC DNA]</scope>
</reference>
<sequence length="1044" mass="109071">MGVRGALKVPLRFPATHKASMFSGAAFLPGMAHTRAFAAYYSTAASKTDPCHAASTDDGDLDTLLATDVAHVVAEFKKFTTGGPFRWFLGFILRLHGITEAVLVSAMAAHIDEQQQQPQQPPKQELTTTPPEVRVPPARSPEPSPAASSETMSEGRSMQLLQKGSGQSANAASASNAPTPPVDVKAPVDQFDEVDVFGGVCSTRARVAVTGGTSSTGPVGGRGRRIGRDRGRGGGDADGGNGVVEAALARECARSEGNTMRSVPPQQRASASTQGRSVGSSVSPANNHSNNKSRRPSSWIVPPADDGATNRPAASPPAAPSQDGTDTEPTPTEAADTQPPPVPEAVDATAAESCAPREESAAETGGNQQEGEGEGEREGEAGVGENDEGGESPAAPAAAAAATSTLSKSARRRAKKKARKAAEAAAGQQETPAPGDAGDADDAPAPAAAAAAPAPAEVAAADQAREPAASLEGEVEAQAAPEPVVEKEEASPRVEETGMNGGTEESKEDGPGGEGKITEGDGAAATDGTKEGGEETDEKAEEDVQGSQQEGGAGKKKKRKNKKKRKTKPSSESPTNDGASPSPAPAQDEASPAPPPAPATEAEAEPAAEEANPPVDVPTSNTAAAAEDAAPAEVSPAPLVAEGKEEEAKPEERPAASDDWWVVVTRGKKGKKAASSYDKKTSSHEDKSGPSESSPKPLSAAPPPSAASVPSAPASEASPKASKARRPQKTADGKETTEAVYQYNNRQKNHPAHIQEHKHSPALQLKALEAHRTKYEESQQLEFEVPESMVGLHIGKDGQHIKQIESDFKVDIRVLNSVDGMAKVRIFGRSQDTLGRARAAFEFVSEHVTLTKDDFMWINPHRPRDDDGSPPYGAAGGEDGGGGERPSRRMHYHNKGRLSEREVAQTSGIFKMTYHPDRCSYELCGKRANVSLAKEIIDTHLQYKEVYADMEGDLLELDEEMEQVNRKYGLTGKPPQRRTPFPRDHHRLRPIFPNGAAPAPAQDDSSPAPAQDEASPAPPPAPATEAEAESAAEEAKPSVDVPTP</sequence>
<dbReference type="GO" id="GO:0003723">
    <property type="term" value="F:RNA binding"/>
    <property type="evidence" value="ECO:0007669"/>
    <property type="project" value="UniProtKB-UniRule"/>
</dbReference>
<feature type="compositionally biased region" description="Basic and acidic residues" evidence="2">
    <location>
        <begin position="677"/>
        <end position="689"/>
    </location>
</feature>
<evidence type="ECO:0000313" key="4">
    <source>
        <dbReference type="EMBL" id="CEM34340.1"/>
    </source>
</evidence>
<feature type="compositionally biased region" description="Basic and acidic residues" evidence="2">
    <location>
        <begin position="484"/>
        <end position="496"/>
    </location>
</feature>
<feature type="region of interest" description="Disordered" evidence="2">
    <location>
        <begin position="113"/>
        <end position="185"/>
    </location>
</feature>
<dbReference type="InterPro" id="IPR036612">
    <property type="entry name" value="KH_dom_type_1_sf"/>
</dbReference>
<dbReference type="InterPro" id="IPR004088">
    <property type="entry name" value="KH_dom_type_1"/>
</dbReference>
<feature type="region of interest" description="Disordered" evidence="2">
    <location>
        <begin position="861"/>
        <end position="890"/>
    </location>
</feature>
<evidence type="ECO:0000256" key="1">
    <source>
        <dbReference type="PROSITE-ProRule" id="PRU00117"/>
    </source>
</evidence>
<feature type="compositionally biased region" description="Basic and acidic residues" evidence="2">
    <location>
        <begin position="642"/>
        <end position="656"/>
    </location>
</feature>
<dbReference type="SMART" id="SM00322">
    <property type="entry name" value="KH"/>
    <property type="match status" value="1"/>
</dbReference>
<gene>
    <name evidence="4" type="ORF">Vbra_10342</name>
</gene>
<feature type="compositionally biased region" description="Basic residues" evidence="2">
    <location>
        <begin position="409"/>
        <end position="419"/>
    </location>
</feature>
<evidence type="ECO:0000259" key="3">
    <source>
        <dbReference type="SMART" id="SM00322"/>
    </source>
</evidence>
<feature type="compositionally biased region" description="Low complexity" evidence="2">
    <location>
        <begin position="391"/>
        <end position="408"/>
    </location>
</feature>
<feature type="compositionally biased region" description="Low complexity" evidence="2">
    <location>
        <begin position="114"/>
        <end position="137"/>
    </location>
</feature>
<dbReference type="Proteomes" id="UP000041254">
    <property type="component" value="Unassembled WGS sequence"/>
</dbReference>
<protein>
    <recommendedName>
        <fullName evidence="3">K Homology domain-containing protein</fullName>
    </recommendedName>
</protein>
<dbReference type="EMBL" id="CDMY01000821">
    <property type="protein sequence ID" value="CEM34340.1"/>
    <property type="molecule type" value="Genomic_DNA"/>
</dbReference>
<feature type="compositionally biased region" description="Low complexity" evidence="2">
    <location>
        <begin position="996"/>
        <end position="1015"/>
    </location>
</feature>
<feature type="compositionally biased region" description="Polar residues" evidence="2">
    <location>
        <begin position="151"/>
        <end position="167"/>
    </location>
</feature>
<feature type="compositionally biased region" description="Gly residues" evidence="2">
    <location>
        <begin position="874"/>
        <end position="884"/>
    </location>
</feature>
<dbReference type="OrthoDB" id="448545at2759"/>
<feature type="compositionally biased region" description="Low complexity" evidence="2">
    <location>
        <begin position="706"/>
        <end position="721"/>
    </location>
</feature>
<dbReference type="VEuPathDB" id="CryptoDB:Vbra_10342"/>
<evidence type="ECO:0000313" key="5">
    <source>
        <dbReference type="Proteomes" id="UP000041254"/>
    </source>
</evidence>
<feature type="domain" description="K Homology" evidence="3">
    <location>
        <begin position="777"/>
        <end position="849"/>
    </location>
</feature>
<feature type="compositionally biased region" description="Low complexity" evidence="2">
    <location>
        <begin position="623"/>
        <end position="638"/>
    </location>
</feature>
<feature type="compositionally biased region" description="Acidic residues" evidence="2">
    <location>
        <begin position="534"/>
        <end position="544"/>
    </location>
</feature>
<dbReference type="CDD" id="cd00105">
    <property type="entry name" value="KH-I"/>
    <property type="match status" value="1"/>
</dbReference>
<feature type="compositionally biased region" description="Polar residues" evidence="2">
    <location>
        <begin position="256"/>
        <end position="290"/>
    </location>
</feature>
<feature type="compositionally biased region" description="Low complexity" evidence="2">
    <location>
        <begin position="690"/>
        <end position="699"/>
    </location>
</feature>
<feature type="compositionally biased region" description="Low complexity" evidence="2">
    <location>
        <begin position="579"/>
        <end position="591"/>
    </location>
</feature>
<dbReference type="InterPro" id="IPR004087">
    <property type="entry name" value="KH_dom"/>
</dbReference>
<feature type="compositionally biased region" description="Basic residues" evidence="2">
    <location>
        <begin position="554"/>
        <end position="568"/>
    </location>
</feature>
<dbReference type="STRING" id="1169540.A0A0G4GU67"/>
<accession>A0A0G4GU67</accession>
<dbReference type="SUPFAM" id="SSF54791">
    <property type="entry name" value="Eukaryotic type KH-domain (KH-domain type I)"/>
    <property type="match status" value="1"/>
</dbReference>
<evidence type="ECO:0000256" key="2">
    <source>
        <dbReference type="SAM" id="MobiDB-lite"/>
    </source>
</evidence>
<dbReference type="InParanoid" id="A0A0G4GU67"/>
<feature type="region of interest" description="Disordered" evidence="2">
    <location>
        <begin position="210"/>
        <end position="736"/>
    </location>
</feature>
<name>A0A0G4GU67_VITBC</name>
<feature type="compositionally biased region" description="Low complexity" evidence="2">
    <location>
        <begin position="423"/>
        <end position="469"/>
    </location>
</feature>
<feature type="region of interest" description="Disordered" evidence="2">
    <location>
        <begin position="967"/>
        <end position="1044"/>
    </location>
</feature>
<keyword evidence="5" id="KW-1185">Reference proteome</keyword>
<dbReference type="AlphaFoldDB" id="A0A0G4GU67"/>
<proteinExistence type="predicted"/>
<feature type="compositionally biased region" description="Basic and acidic residues" evidence="2">
    <location>
        <begin position="226"/>
        <end position="235"/>
    </location>
</feature>
<dbReference type="OMA" id="ATHKASM"/>